<evidence type="ECO:0000256" key="4">
    <source>
        <dbReference type="SAM" id="SignalP"/>
    </source>
</evidence>
<keyword evidence="2" id="KW-0520">NAD</keyword>
<dbReference type="Gene3D" id="3.40.50.720">
    <property type="entry name" value="NAD(P)-binding Rossmann-like Domain"/>
    <property type="match status" value="1"/>
</dbReference>
<evidence type="ECO:0000256" key="3">
    <source>
        <dbReference type="SAM" id="MobiDB-lite"/>
    </source>
</evidence>
<evidence type="ECO:0000256" key="1">
    <source>
        <dbReference type="ARBA" id="ARBA00023002"/>
    </source>
</evidence>
<keyword evidence="1" id="KW-0560">Oxidoreductase</keyword>
<feature type="region of interest" description="Disordered" evidence="3">
    <location>
        <begin position="233"/>
        <end position="260"/>
    </location>
</feature>
<dbReference type="GO" id="GO:0006099">
    <property type="term" value="P:tricarboxylic acid cycle"/>
    <property type="evidence" value="ECO:0007669"/>
    <property type="project" value="TreeGrafter"/>
</dbReference>
<protein>
    <recommendedName>
        <fullName evidence="7">Malate dehydrogenase</fullName>
    </recommendedName>
</protein>
<dbReference type="GO" id="GO:0005739">
    <property type="term" value="C:mitochondrion"/>
    <property type="evidence" value="ECO:0007669"/>
    <property type="project" value="TreeGrafter"/>
</dbReference>
<feature type="compositionally biased region" description="Low complexity" evidence="3">
    <location>
        <begin position="105"/>
        <end position="114"/>
    </location>
</feature>
<reference evidence="5" key="2">
    <citation type="submission" date="2025-08" db="UniProtKB">
        <authorList>
            <consortium name="Ensembl"/>
        </authorList>
    </citation>
    <scope>IDENTIFICATION</scope>
</reference>
<dbReference type="PANTHER" id="PTHR11540">
    <property type="entry name" value="MALATE AND LACTATE DEHYDROGENASE"/>
    <property type="match status" value="1"/>
</dbReference>
<reference evidence="5" key="1">
    <citation type="submission" date="2019-08" db="EMBL/GenBank/DDBJ databases">
        <title>Phocoena sinus (Vaquita) genome, mPhoSin1, primary haplotype.</title>
        <authorList>
            <person name="Morin P."/>
            <person name="Mountcastle J."/>
            <person name="Fungtammasan C."/>
            <person name="Rhie A."/>
            <person name="Rojas-Bracho L."/>
            <person name="Smith C.R."/>
            <person name="Taylor B.L."/>
            <person name="Gulland F.M.D."/>
            <person name="Musser W."/>
            <person name="Houck M."/>
            <person name="Haase B."/>
            <person name="Paez S."/>
            <person name="Howe K."/>
            <person name="Torrance J."/>
            <person name="Formenti G."/>
            <person name="Phillippy A."/>
            <person name="Ryder O."/>
            <person name="Jarvis E.D."/>
            <person name="Fedrigo O."/>
        </authorList>
    </citation>
    <scope>NUCLEOTIDE SEQUENCE [LARGE SCALE GENOMIC DNA]</scope>
</reference>
<organism evidence="5 6">
    <name type="scientific">Phocoena sinus</name>
    <name type="common">Vaquita</name>
    <dbReference type="NCBI Taxonomy" id="42100"/>
    <lineage>
        <taxon>Eukaryota</taxon>
        <taxon>Metazoa</taxon>
        <taxon>Chordata</taxon>
        <taxon>Craniata</taxon>
        <taxon>Vertebrata</taxon>
        <taxon>Euteleostomi</taxon>
        <taxon>Mammalia</taxon>
        <taxon>Eutheria</taxon>
        <taxon>Laurasiatheria</taxon>
        <taxon>Artiodactyla</taxon>
        <taxon>Whippomorpha</taxon>
        <taxon>Cetacea</taxon>
        <taxon>Odontoceti</taxon>
        <taxon>Phocoenidae</taxon>
        <taxon>Phocoena</taxon>
    </lineage>
</organism>
<sequence>IKIEISNFLPSFVPCWLLPVLVHAPPATARPAGTALRRIFGTSAQNNAKATVLGAWRSPAVAFASPEKRPLGEPPDPPRYCSYTRSGCRWEPHRDQSDGERAPRSRAAARLPGGLRQGGYYRGSPKKSRHDMGRPAQHPRHNPGHPDCCLCPHSPETMICVISNPVNSPIPITAEVFKKHGVYNPSKIFGVTTLDIVQANTFVAKLKGVDQLESTFLSLAAMLGGSSPLISVHPQSGLSPGPADYPHRVDPGGWHGGGQG</sequence>
<dbReference type="Proteomes" id="UP000694554">
    <property type="component" value="Chromosome 4"/>
</dbReference>
<evidence type="ECO:0000313" key="5">
    <source>
        <dbReference type="Ensembl" id="ENSPSNP00000018666.1"/>
    </source>
</evidence>
<dbReference type="AlphaFoldDB" id="A0A8C9C1T6"/>
<name>A0A8C9C1T6_PHOSS</name>
<keyword evidence="6" id="KW-1185">Reference proteome</keyword>
<dbReference type="PANTHER" id="PTHR11540:SF16">
    <property type="entry name" value="MALATE DEHYDROGENASE, MITOCHONDRIAL"/>
    <property type="match status" value="1"/>
</dbReference>
<proteinExistence type="predicted"/>
<evidence type="ECO:0008006" key="7">
    <source>
        <dbReference type="Google" id="ProtNLM"/>
    </source>
</evidence>
<reference evidence="5" key="3">
    <citation type="submission" date="2025-09" db="UniProtKB">
        <authorList>
            <consortium name="Ensembl"/>
        </authorList>
    </citation>
    <scope>IDENTIFICATION</scope>
</reference>
<feature type="chain" id="PRO_5034109698" description="Malate dehydrogenase" evidence="4">
    <location>
        <begin position="30"/>
        <end position="260"/>
    </location>
</feature>
<evidence type="ECO:0000313" key="6">
    <source>
        <dbReference type="Proteomes" id="UP000694554"/>
    </source>
</evidence>
<dbReference type="GeneTree" id="ENSGT00390000016686"/>
<feature type="region of interest" description="Disordered" evidence="3">
    <location>
        <begin position="91"/>
        <end position="143"/>
    </location>
</feature>
<keyword evidence="4" id="KW-0732">Signal</keyword>
<evidence type="ECO:0000256" key="2">
    <source>
        <dbReference type="ARBA" id="ARBA00023027"/>
    </source>
</evidence>
<feature type="compositionally biased region" description="Basic and acidic residues" evidence="3">
    <location>
        <begin position="91"/>
        <end position="103"/>
    </location>
</feature>
<dbReference type="Ensembl" id="ENSPSNT00000021032.1">
    <property type="protein sequence ID" value="ENSPSNP00000018666.1"/>
    <property type="gene ID" value="ENSPSNG00000013753.1"/>
</dbReference>
<feature type="signal peptide" evidence="4">
    <location>
        <begin position="1"/>
        <end position="29"/>
    </location>
</feature>
<accession>A0A8C9C1T6</accession>
<dbReference type="GO" id="GO:0030060">
    <property type="term" value="F:L-malate dehydrogenase (NAD+) activity"/>
    <property type="evidence" value="ECO:0007669"/>
    <property type="project" value="TreeGrafter"/>
</dbReference>